<keyword evidence="9" id="KW-1185">Reference proteome</keyword>
<evidence type="ECO:0000256" key="5">
    <source>
        <dbReference type="ARBA" id="ARBA00022679"/>
    </source>
</evidence>
<evidence type="ECO:0000256" key="1">
    <source>
        <dbReference type="ARBA" id="ARBA00001933"/>
    </source>
</evidence>
<sequence length="160" mass="17704">MHVRFYSSIINQLLLLAKFKLQHSILVIKVALQKIMLHGNITRKRVTNVSRVISDAGLAGLRVGYEAFPLSIIEYVWRAKQPYNISVAAEVSACATLQNPAYLEVTSGKDAKKIKGDLAKIGLMIRHCDTKEMKGYIRSSAGKPEHTDALIEGLKAVLQS</sequence>
<evidence type="ECO:0000256" key="4">
    <source>
        <dbReference type="ARBA" id="ARBA00022576"/>
    </source>
</evidence>
<reference evidence="8" key="1">
    <citation type="submission" date="2020-07" db="EMBL/GenBank/DDBJ databases">
        <title>Genome sequence and genetic diversity analysis of an under-domesticated orphan crop, white fonio (Digitaria exilis).</title>
        <authorList>
            <person name="Bennetzen J.L."/>
            <person name="Chen S."/>
            <person name="Ma X."/>
            <person name="Wang X."/>
            <person name="Yssel A.E.J."/>
            <person name="Chaluvadi S.R."/>
            <person name="Johnson M."/>
            <person name="Gangashetty P."/>
            <person name="Hamidou F."/>
            <person name="Sanogo M.D."/>
            <person name="Zwaenepoel A."/>
            <person name="Wallace J."/>
            <person name="Van De Peer Y."/>
            <person name="Van Deynze A."/>
        </authorList>
    </citation>
    <scope>NUCLEOTIDE SEQUENCE</scope>
    <source>
        <tissue evidence="8">Leaves</tissue>
    </source>
</reference>
<comment type="catalytic activity">
    <reaction evidence="7">
        <text>L-histidinol phosphate + 2-oxoglutarate = 3-(imidazol-4-yl)-2-oxopropyl phosphate + L-glutamate</text>
        <dbReference type="Rhea" id="RHEA:23744"/>
        <dbReference type="ChEBI" id="CHEBI:16810"/>
        <dbReference type="ChEBI" id="CHEBI:29985"/>
        <dbReference type="ChEBI" id="CHEBI:57766"/>
        <dbReference type="ChEBI" id="CHEBI:57980"/>
        <dbReference type="EC" id="2.6.1.9"/>
    </reaction>
</comment>
<evidence type="ECO:0000313" key="9">
    <source>
        <dbReference type="Proteomes" id="UP000636709"/>
    </source>
</evidence>
<keyword evidence="5" id="KW-0808">Transferase</keyword>
<protein>
    <recommendedName>
        <fullName evidence="3">histidinol-phosphate transaminase</fullName>
        <ecNumber evidence="3">2.6.1.9</ecNumber>
    </recommendedName>
</protein>
<dbReference type="EC" id="2.6.1.9" evidence="3"/>
<dbReference type="EMBL" id="JACEFO010002299">
    <property type="protein sequence ID" value="KAF8667554.1"/>
    <property type="molecule type" value="Genomic_DNA"/>
</dbReference>
<keyword evidence="4" id="KW-0032">Aminotransferase</keyword>
<dbReference type="InterPro" id="IPR015421">
    <property type="entry name" value="PyrdxlP-dep_Trfase_major"/>
</dbReference>
<dbReference type="PANTHER" id="PTHR42885:SF2">
    <property type="entry name" value="HISTIDINOL-PHOSPHATE AMINOTRANSFERASE"/>
    <property type="match status" value="1"/>
</dbReference>
<evidence type="ECO:0000256" key="7">
    <source>
        <dbReference type="ARBA" id="ARBA00047481"/>
    </source>
</evidence>
<dbReference type="PANTHER" id="PTHR42885">
    <property type="entry name" value="HISTIDINOL-PHOSPHATE AMINOTRANSFERASE-RELATED"/>
    <property type="match status" value="1"/>
</dbReference>
<dbReference type="SUPFAM" id="SSF53383">
    <property type="entry name" value="PLP-dependent transferases"/>
    <property type="match status" value="1"/>
</dbReference>
<evidence type="ECO:0000256" key="3">
    <source>
        <dbReference type="ARBA" id="ARBA00012748"/>
    </source>
</evidence>
<accession>A0A835E5L1</accession>
<dbReference type="Gene3D" id="3.90.1150.10">
    <property type="entry name" value="Aspartate Aminotransferase, domain 1"/>
    <property type="match status" value="1"/>
</dbReference>
<dbReference type="InterPro" id="IPR015422">
    <property type="entry name" value="PyrdxlP-dep_Trfase_small"/>
</dbReference>
<dbReference type="Gene3D" id="3.40.640.10">
    <property type="entry name" value="Type I PLP-dependent aspartate aminotransferase-like (Major domain)"/>
    <property type="match status" value="1"/>
</dbReference>
<comment type="caution">
    <text evidence="8">The sequence shown here is derived from an EMBL/GenBank/DDBJ whole genome shotgun (WGS) entry which is preliminary data.</text>
</comment>
<dbReference type="GO" id="GO:0004400">
    <property type="term" value="F:histidinol-phosphate transaminase activity"/>
    <property type="evidence" value="ECO:0007669"/>
    <property type="project" value="UniProtKB-EC"/>
</dbReference>
<evidence type="ECO:0000256" key="2">
    <source>
        <dbReference type="ARBA" id="ARBA00005011"/>
    </source>
</evidence>
<comment type="cofactor">
    <cofactor evidence="1">
        <name>pyridoxal 5'-phosphate</name>
        <dbReference type="ChEBI" id="CHEBI:597326"/>
    </cofactor>
</comment>
<dbReference type="AlphaFoldDB" id="A0A835E5L1"/>
<proteinExistence type="predicted"/>
<keyword evidence="6" id="KW-0663">Pyridoxal phosphate</keyword>
<dbReference type="Proteomes" id="UP000636709">
    <property type="component" value="Unassembled WGS sequence"/>
</dbReference>
<dbReference type="OrthoDB" id="2015537at2759"/>
<comment type="pathway">
    <text evidence="2">Amino-acid biosynthesis; L-histidine biosynthesis; L-histidine from 5-phospho-alpha-D-ribose 1-diphosphate: step 7/9.</text>
</comment>
<organism evidence="8 9">
    <name type="scientific">Digitaria exilis</name>
    <dbReference type="NCBI Taxonomy" id="1010633"/>
    <lineage>
        <taxon>Eukaryota</taxon>
        <taxon>Viridiplantae</taxon>
        <taxon>Streptophyta</taxon>
        <taxon>Embryophyta</taxon>
        <taxon>Tracheophyta</taxon>
        <taxon>Spermatophyta</taxon>
        <taxon>Magnoliopsida</taxon>
        <taxon>Liliopsida</taxon>
        <taxon>Poales</taxon>
        <taxon>Poaceae</taxon>
        <taxon>PACMAD clade</taxon>
        <taxon>Panicoideae</taxon>
        <taxon>Panicodae</taxon>
        <taxon>Paniceae</taxon>
        <taxon>Anthephorinae</taxon>
        <taxon>Digitaria</taxon>
    </lineage>
</organism>
<name>A0A835E5L1_9POAL</name>
<evidence type="ECO:0000313" key="8">
    <source>
        <dbReference type="EMBL" id="KAF8667554.1"/>
    </source>
</evidence>
<gene>
    <name evidence="8" type="ORF">HU200_052755</name>
</gene>
<evidence type="ECO:0000256" key="6">
    <source>
        <dbReference type="ARBA" id="ARBA00022898"/>
    </source>
</evidence>
<dbReference type="InterPro" id="IPR015424">
    <property type="entry name" value="PyrdxlP-dep_Trfase"/>
</dbReference>